<reference evidence="3 4" key="1">
    <citation type="journal article" date="2013" name="J. Microbiol. Biotechnol.">
        <title>Novosphingobium ginsenosidimutans sp. nov., with the ability to convert ginsenoside.</title>
        <authorList>
            <person name="Kim J.K."/>
            <person name="He D."/>
            <person name="Liu Q.M."/>
            <person name="Park H.Y."/>
            <person name="Jung M.S."/>
            <person name="Yoon M.H."/>
            <person name="Kim S.C."/>
            <person name="Im W.T."/>
        </authorList>
    </citation>
    <scope>NUCLEOTIDE SEQUENCE [LARGE SCALE GENOMIC DNA]</scope>
    <source>
        <strain evidence="3 4">FW-6</strain>
    </source>
</reference>
<dbReference type="PROSITE" id="PS51736">
    <property type="entry name" value="RECOMBINASES_3"/>
    <property type="match status" value="1"/>
</dbReference>
<dbReference type="PROSITE" id="PS51737">
    <property type="entry name" value="RECOMBINASE_DNA_BIND"/>
    <property type="match status" value="1"/>
</dbReference>
<evidence type="ECO:0000259" key="2">
    <source>
        <dbReference type="PROSITE" id="PS51737"/>
    </source>
</evidence>
<dbReference type="InterPro" id="IPR050639">
    <property type="entry name" value="SSR_resolvase"/>
</dbReference>
<feature type="domain" description="Recombinase" evidence="2">
    <location>
        <begin position="165"/>
        <end position="279"/>
    </location>
</feature>
<dbReference type="InterPro" id="IPR036162">
    <property type="entry name" value="Resolvase-like_N_sf"/>
</dbReference>
<dbReference type="SMART" id="SM00857">
    <property type="entry name" value="Resolvase"/>
    <property type="match status" value="1"/>
</dbReference>
<dbReference type="PANTHER" id="PTHR30461">
    <property type="entry name" value="DNA-INVERTASE FROM LAMBDOID PROPHAGE"/>
    <property type="match status" value="1"/>
</dbReference>
<dbReference type="InterPro" id="IPR038109">
    <property type="entry name" value="DNA_bind_recomb_sf"/>
</dbReference>
<dbReference type="OrthoDB" id="7277848at2"/>
<proteinExistence type="predicted"/>
<dbReference type="InterPro" id="IPR011109">
    <property type="entry name" value="DNA_bind_recombinase_dom"/>
</dbReference>
<dbReference type="PANTHER" id="PTHR30461:SF23">
    <property type="entry name" value="DNA RECOMBINASE-RELATED"/>
    <property type="match status" value="1"/>
</dbReference>
<dbReference type="SUPFAM" id="SSF109709">
    <property type="entry name" value="KorB DNA-binding domain-like"/>
    <property type="match status" value="1"/>
</dbReference>
<dbReference type="InterPro" id="IPR006119">
    <property type="entry name" value="Resolv_N"/>
</dbReference>
<name>A0A5B8S2S6_9SPHN</name>
<organism evidence="3 4">
    <name type="scientific">Novosphingobium ginsenosidimutans</name>
    <dbReference type="NCBI Taxonomy" id="1176536"/>
    <lineage>
        <taxon>Bacteria</taxon>
        <taxon>Pseudomonadati</taxon>
        <taxon>Pseudomonadota</taxon>
        <taxon>Alphaproteobacteria</taxon>
        <taxon>Sphingomonadales</taxon>
        <taxon>Sphingomonadaceae</taxon>
        <taxon>Novosphingobium</taxon>
    </lineage>
</organism>
<feature type="domain" description="Resolvase/invertase-type recombinase catalytic" evidence="1">
    <location>
        <begin position="5"/>
        <end position="157"/>
    </location>
</feature>
<dbReference type="KEGG" id="ngf:FRF71_05395"/>
<dbReference type="Pfam" id="PF00239">
    <property type="entry name" value="Resolvase"/>
    <property type="match status" value="1"/>
</dbReference>
<protein>
    <submittedName>
        <fullName evidence="3">Recombinase family protein</fullName>
    </submittedName>
</protein>
<dbReference type="RefSeq" id="WP_147089591.1">
    <property type="nucleotide sequence ID" value="NZ_BAABJD010000001.1"/>
</dbReference>
<gene>
    <name evidence="3" type="ORF">FRF71_05395</name>
</gene>
<dbReference type="Proteomes" id="UP000321172">
    <property type="component" value="Chromosome"/>
</dbReference>
<dbReference type="GO" id="GO:0003677">
    <property type="term" value="F:DNA binding"/>
    <property type="evidence" value="ECO:0007669"/>
    <property type="project" value="InterPro"/>
</dbReference>
<keyword evidence="4" id="KW-1185">Reference proteome</keyword>
<evidence type="ECO:0000259" key="1">
    <source>
        <dbReference type="PROSITE" id="PS51736"/>
    </source>
</evidence>
<sequence>MKEIRCIIYTRKSSEEGLDQDFNSLHAQREACSAYIASQASEGWLLLPERYDDGGLSGGTLERPALQRLLSDIATREIDIIVVYKVDRLTRSLLDFAKLVEAFDKAGTSFVSVTQAFNTTTSMGRLTLNMLLSFAQFEREVTTERIRDKIAASKAKGMWMGGTPPLGYRPDGRSLAIVHEHAAIVREVYARYLTIGNVRHLAEQLQADRIGAPVRHSGKGSPFGGRPFTRGQLYAILKNPVYLGRIAHKGRTFEGRHPGIIAPVQWDAVQKKLAENVRGQRQGRRPQEGLLVGKLFEAGKPLVATYTNKGTVRYRYYVSRTKHFDASPEGMRIPAGEIEGVVVDLVAGLFGDAVGLLDKLGAQLDSSNIASVMSTCAELSVTLKGTRRSEVRSVLDCVQIESGRIRIDLSLPELLRLLDLTGASQKAACFSVMVPVHLTRTGRVVRLVDRTGIVAAARAPDLALVALLAKARRWWGRLADGELNVQSLAAEEGVSPSWMIRVVRLAFLSPSVVEAALEGTLRAEINGTMLVQKDAVSASWAEQETRLLAFT</sequence>
<dbReference type="GO" id="GO:0000150">
    <property type="term" value="F:DNA strand exchange activity"/>
    <property type="evidence" value="ECO:0007669"/>
    <property type="project" value="InterPro"/>
</dbReference>
<evidence type="ECO:0000313" key="4">
    <source>
        <dbReference type="Proteomes" id="UP000321172"/>
    </source>
</evidence>
<dbReference type="EMBL" id="CP042345">
    <property type="protein sequence ID" value="QEA15613.1"/>
    <property type="molecule type" value="Genomic_DNA"/>
</dbReference>
<dbReference type="Pfam" id="PF07508">
    <property type="entry name" value="Recombinase"/>
    <property type="match status" value="1"/>
</dbReference>
<dbReference type="Gene3D" id="3.40.50.1390">
    <property type="entry name" value="Resolvase, N-terminal catalytic domain"/>
    <property type="match status" value="1"/>
</dbReference>
<dbReference type="CDD" id="cd03768">
    <property type="entry name" value="SR_ResInv"/>
    <property type="match status" value="1"/>
</dbReference>
<evidence type="ECO:0000313" key="3">
    <source>
        <dbReference type="EMBL" id="QEA15613.1"/>
    </source>
</evidence>
<dbReference type="Gene3D" id="3.90.1750.20">
    <property type="entry name" value="Putative Large Serine Recombinase, Chain B, Domain 2"/>
    <property type="match status" value="1"/>
</dbReference>
<dbReference type="AlphaFoldDB" id="A0A5B8S2S6"/>
<dbReference type="SUPFAM" id="SSF53041">
    <property type="entry name" value="Resolvase-like"/>
    <property type="match status" value="1"/>
</dbReference>
<accession>A0A5B8S2S6</accession>